<dbReference type="PROSITE" id="PS51725">
    <property type="entry name" value="ABM"/>
    <property type="match status" value="1"/>
</dbReference>
<reference evidence="3" key="1">
    <citation type="journal article" date="2019" name="Int. J. Syst. Evol. Microbiol.">
        <title>The Global Catalogue of Microorganisms (GCM) 10K type strain sequencing project: providing services to taxonomists for standard genome sequencing and annotation.</title>
        <authorList>
            <consortium name="The Broad Institute Genomics Platform"/>
            <consortium name="The Broad Institute Genome Sequencing Center for Infectious Disease"/>
            <person name="Wu L."/>
            <person name="Ma J."/>
        </authorList>
    </citation>
    <scope>NUCLEOTIDE SEQUENCE [LARGE SCALE GENOMIC DNA]</scope>
    <source>
        <strain evidence="3">JCM 18459</strain>
    </source>
</reference>
<feature type="domain" description="ABM" evidence="1">
    <location>
        <begin position="2"/>
        <end position="90"/>
    </location>
</feature>
<evidence type="ECO:0000259" key="1">
    <source>
        <dbReference type="PROSITE" id="PS51725"/>
    </source>
</evidence>
<dbReference type="InterPro" id="IPR007138">
    <property type="entry name" value="ABM_dom"/>
</dbReference>
<dbReference type="Proteomes" id="UP001500221">
    <property type="component" value="Unassembled WGS sequence"/>
</dbReference>
<accession>A0ABP9PZM2</accession>
<dbReference type="EMBL" id="BAABKG010000005">
    <property type="protein sequence ID" value="GAA5154507.1"/>
    <property type="molecule type" value="Genomic_DNA"/>
</dbReference>
<dbReference type="InterPro" id="IPR011008">
    <property type="entry name" value="Dimeric_a/b-barrel"/>
</dbReference>
<dbReference type="GO" id="GO:0004497">
    <property type="term" value="F:monooxygenase activity"/>
    <property type="evidence" value="ECO:0007669"/>
    <property type="project" value="UniProtKB-KW"/>
</dbReference>
<sequence>MIIVAGHLVVDAATRADYLRDCGQVVTLARAAPGCLDFALGADLVDPDRVNVYERWASRADLDAFRGSGPSQEQAVALRAVEVDEVEVPDQSGHR</sequence>
<keyword evidence="2" id="KW-0560">Oxidoreductase</keyword>
<proteinExistence type="predicted"/>
<dbReference type="Gene3D" id="3.30.70.100">
    <property type="match status" value="1"/>
</dbReference>
<comment type="caution">
    <text evidence="2">The sequence shown here is derived from an EMBL/GenBank/DDBJ whole genome shotgun (WGS) entry which is preliminary data.</text>
</comment>
<name>A0ABP9PZM2_9ACTN</name>
<keyword evidence="3" id="KW-1185">Reference proteome</keyword>
<gene>
    <name evidence="2" type="ORF">GCM10023340_38170</name>
</gene>
<keyword evidence="2" id="KW-0503">Monooxygenase</keyword>
<dbReference type="SUPFAM" id="SSF54909">
    <property type="entry name" value="Dimeric alpha+beta barrel"/>
    <property type="match status" value="1"/>
</dbReference>
<protein>
    <submittedName>
        <fullName evidence="2">Antibiotic biosynthesis monooxygenase</fullName>
    </submittedName>
</protein>
<organism evidence="2 3">
    <name type="scientific">Nocardioides marinquilinus</name>
    <dbReference type="NCBI Taxonomy" id="1210400"/>
    <lineage>
        <taxon>Bacteria</taxon>
        <taxon>Bacillati</taxon>
        <taxon>Actinomycetota</taxon>
        <taxon>Actinomycetes</taxon>
        <taxon>Propionibacteriales</taxon>
        <taxon>Nocardioidaceae</taxon>
        <taxon>Nocardioides</taxon>
    </lineage>
</organism>
<dbReference type="RefSeq" id="WP_345462463.1">
    <property type="nucleotide sequence ID" value="NZ_BAABKG010000005.1"/>
</dbReference>
<evidence type="ECO:0000313" key="2">
    <source>
        <dbReference type="EMBL" id="GAA5154507.1"/>
    </source>
</evidence>
<evidence type="ECO:0000313" key="3">
    <source>
        <dbReference type="Proteomes" id="UP001500221"/>
    </source>
</evidence>
<dbReference type="Pfam" id="PF03992">
    <property type="entry name" value="ABM"/>
    <property type="match status" value="1"/>
</dbReference>